<feature type="signal peptide" evidence="2">
    <location>
        <begin position="1"/>
        <end position="19"/>
    </location>
</feature>
<comment type="caution">
    <text evidence="3">The sequence shown here is derived from an EMBL/GenBank/DDBJ whole genome shotgun (WGS) entry which is preliminary data.</text>
</comment>
<organism evidence="3 4">
    <name type="scientific">Dichanthelium oligosanthes</name>
    <dbReference type="NCBI Taxonomy" id="888268"/>
    <lineage>
        <taxon>Eukaryota</taxon>
        <taxon>Viridiplantae</taxon>
        <taxon>Streptophyta</taxon>
        <taxon>Embryophyta</taxon>
        <taxon>Tracheophyta</taxon>
        <taxon>Spermatophyta</taxon>
        <taxon>Magnoliopsida</taxon>
        <taxon>Liliopsida</taxon>
        <taxon>Poales</taxon>
        <taxon>Poaceae</taxon>
        <taxon>PACMAD clade</taxon>
        <taxon>Panicoideae</taxon>
        <taxon>Panicodae</taxon>
        <taxon>Paniceae</taxon>
        <taxon>Dichantheliinae</taxon>
        <taxon>Dichanthelium</taxon>
    </lineage>
</organism>
<protein>
    <submittedName>
        <fullName evidence="3">Uncharacterized protein</fullName>
    </submittedName>
</protein>
<sequence length="101" mass="11533">MLQRLLMVLLRNILGHAYSSDKEVTKYTQRMLPFVAASIMLDCQQCALSEFQFFCMKQIKNSFINLAAYYLVGIPAAVTFAFVCHLRRHVFTLHIDSLGLG</sequence>
<dbReference type="EMBL" id="LWDX02050273">
    <property type="protein sequence ID" value="OEL20574.1"/>
    <property type="molecule type" value="Genomic_DNA"/>
</dbReference>
<dbReference type="Proteomes" id="UP000095767">
    <property type="component" value="Unassembled WGS sequence"/>
</dbReference>
<keyword evidence="4" id="KW-1185">Reference proteome</keyword>
<reference evidence="3 4" key="1">
    <citation type="submission" date="2016-09" db="EMBL/GenBank/DDBJ databases">
        <title>The draft genome of Dichanthelium oligosanthes: A C3 panicoid grass species.</title>
        <authorList>
            <person name="Studer A.J."/>
            <person name="Schnable J.C."/>
            <person name="Brutnell T.P."/>
        </authorList>
    </citation>
    <scope>NUCLEOTIDE SEQUENCE [LARGE SCALE GENOMIC DNA]</scope>
    <source>
        <strain evidence="4">cv. Kellogg 1175</strain>
        <tissue evidence="3">Leaf</tissue>
    </source>
</reference>
<keyword evidence="1" id="KW-0472">Membrane</keyword>
<proteinExistence type="predicted"/>
<dbReference type="AlphaFoldDB" id="A0A1E5V6B4"/>
<keyword evidence="1" id="KW-1133">Transmembrane helix</keyword>
<evidence type="ECO:0000313" key="3">
    <source>
        <dbReference type="EMBL" id="OEL20574.1"/>
    </source>
</evidence>
<feature type="chain" id="PRO_5009187767" evidence="2">
    <location>
        <begin position="20"/>
        <end position="101"/>
    </location>
</feature>
<gene>
    <name evidence="3" type="ORF">BAE44_0018407</name>
</gene>
<name>A0A1E5V6B4_9POAL</name>
<dbReference type="OrthoDB" id="674883at2759"/>
<accession>A0A1E5V6B4</accession>
<dbReference type="PANTHER" id="PTHR11206">
    <property type="entry name" value="MULTIDRUG RESISTANCE PROTEIN"/>
    <property type="match status" value="1"/>
</dbReference>
<keyword evidence="1" id="KW-0812">Transmembrane</keyword>
<evidence type="ECO:0000256" key="2">
    <source>
        <dbReference type="SAM" id="SignalP"/>
    </source>
</evidence>
<feature type="transmembrane region" description="Helical" evidence="1">
    <location>
        <begin position="63"/>
        <end position="83"/>
    </location>
</feature>
<evidence type="ECO:0000313" key="4">
    <source>
        <dbReference type="Proteomes" id="UP000095767"/>
    </source>
</evidence>
<evidence type="ECO:0000256" key="1">
    <source>
        <dbReference type="SAM" id="Phobius"/>
    </source>
</evidence>
<keyword evidence="2" id="KW-0732">Signal</keyword>